<comment type="similarity">
    <text evidence="1 4 6">Belongs to the IF-3 family.</text>
</comment>
<evidence type="ECO:0000313" key="9">
    <source>
        <dbReference type="EMBL" id="VVM06285.1"/>
    </source>
</evidence>
<dbReference type="PANTHER" id="PTHR10938">
    <property type="entry name" value="TRANSLATION INITIATION FACTOR IF-3"/>
    <property type="match status" value="1"/>
</dbReference>
<evidence type="ECO:0000256" key="6">
    <source>
        <dbReference type="RuleBase" id="RU000646"/>
    </source>
</evidence>
<dbReference type="PANTHER" id="PTHR10938:SF0">
    <property type="entry name" value="TRANSLATION INITIATION FACTOR IF-3, MITOCHONDRIAL"/>
    <property type="match status" value="1"/>
</dbReference>
<dbReference type="AlphaFoldDB" id="A0A5E6MA60"/>
<dbReference type="SUPFAM" id="SSF54364">
    <property type="entry name" value="Translation initiation factor IF3, N-terminal domain"/>
    <property type="match status" value="1"/>
</dbReference>
<dbReference type="EMBL" id="CABFVA020000065">
    <property type="protein sequence ID" value="VVM06285.1"/>
    <property type="molecule type" value="Genomic_DNA"/>
</dbReference>
<dbReference type="PROSITE" id="PS00938">
    <property type="entry name" value="IF3"/>
    <property type="match status" value="1"/>
</dbReference>
<comment type="subunit">
    <text evidence="4 6">Monomer.</text>
</comment>
<evidence type="ECO:0000259" key="7">
    <source>
        <dbReference type="Pfam" id="PF00707"/>
    </source>
</evidence>
<keyword evidence="2 4" id="KW-0396">Initiation factor</keyword>
<dbReference type="FunFam" id="3.10.20.80:FF:000001">
    <property type="entry name" value="Translation initiation factor IF-3"/>
    <property type="match status" value="1"/>
</dbReference>
<evidence type="ECO:0000256" key="5">
    <source>
        <dbReference type="NCBIfam" id="TIGR00168"/>
    </source>
</evidence>
<dbReference type="GO" id="GO:0016020">
    <property type="term" value="C:membrane"/>
    <property type="evidence" value="ECO:0007669"/>
    <property type="project" value="TreeGrafter"/>
</dbReference>
<sequence length="196" mass="22449">MRPHFRTFQRQPRIRINQLIRVPEVFLIDSDGKPLGVMSAGEAQAVARGRMLDLVEVAPNARPPVCKILDYGKYKYELAKKEKDSKKGSSGTSKLKELQLHLSIDAHDYQIKLKRAEDFLWKGMKVRFNLLLRGRENIHKELAVDLMRRVRDDLGHVGTADQEIKPIGRSIVLILLPLPAQKRTRKYTEEGEGETV</sequence>
<evidence type="ECO:0000256" key="4">
    <source>
        <dbReference type="HAMAP-Rule" id="MF_00080"/>
    </source>
</evidence>
<evidence type="ECO:0000256" key="1">
    <source>
        <dbReference type="ARBA" id="ARBA00005439"/>
    </source>
</evidence>
<gene>
    <name evidence="4 9" type="primary">infC</name>
    <name evidence="9" type="ORF">MAMT_01104</name>
</gene>
<dbReference type="InterPro" id="IPR019813">
    <property type="entry name" value="Translation_initiation_fac3_CS"/>
</dbReference>
<keyword evidence="10" id="KW-1185">Reference proteome</keyword>
<dbReference type="Gene3D" id="3.10.20.80">
    <property type="entry name" value="Translation initiation factor 3 (IF-3), N-terminal domain"/>
    <property type="match status" value="1"/>
</dbReference>
<reference evidence="9 10" key="1">
    <citation type="submission" date="2019-09" db="EMBL/GenBank/DDBJ databases">
        <authorList>
            <person name="Cremers G."/>
        </authorList>
    </citation>
    <scope>NUCLEOTIDE SEQUENCE [LARGE SCALE GENOMIC DNA]</scope>
    <source>
        <strain evidence="9">4A</strain>
    </source>
</reference>
<dbReference type="Proteomes" id="UP000334923">
    <property type="component" value="Unassembled WGS sequence"/>
</dbReference>
<dbReference type="InterPro" id="IPR001288">
    <property type="entry name" value="Translation_initiation_fac_3"/>
</dbReference>
<accession>A0A5E6MA60</accession>
<evidence type="ECO:0000256" key="2">
    <source>
        <dbReference type="ARBA" id="ARBA00022540"/>
    </source>
</evidence>
<name>A0A5E6MA60_9BACT</name>
<protein>
    <recommendedName>
        <fullName evidence="4 5">Translation initiation factor IF-3</fullName>
    </recommendedName>
</protein>
<feature type="domain" description="Translation initiation factor 3 C-terminal" evidence="7">
    <location>
        <begin position="94"/>
        <end position="177"/>
    </location>
</feature>
<dbReference type="GO" id="GO:0043022">
    <property type="term" value="F:ribosome binding"/>
    <property type="evidence" value="ECO:0007669"/>
    <property type="project" value="TreeGrafter"/>
</dbReference>
<feature type="domain" description="Translation initiation factor 3 N-terminal" evidence="8">
    <location>
        <begin position="16"/>
        <end position="84"/>
    </location>
</feature>
<proteinExistence type="inferred from homology"/>
<comment type="subcellular location">
    <subcellularLocation>
        <location evidence="4 6">Cytoplasm</location>
    </subcellularLocation>
</comment>
<dbReference type="GO" id="GO:0032790">
    <property type="term" value="P:ribosome disassembly"/>
    <property type="evidence" value="ECO:0007669"/>
    <property type="project" value="TreeGrafter"/>
</dbReference>
<evidence type="ECO:0000259" key="8">
    <source>
        <dbReference type="Pfam" id="PF05198"/>
    </source>
</evidence>
<dbReference type="HAMAP" id="MF_00080">
    <property type="entry name" value="IF_3"/>
    <property type="match status" value="1"/>
</dbReference>
<organism evidence="9 10">
    <name type="scientific">Methylacidimicrobium tartarophylax</name>
    <dbReference type="NCBI Taxonomy" id="1041768"/>
    <lineage>
        <taxon>Bacteria</taxon>
        <taxon>Pseudomonadati</taxon>
        <taxon>Verrucomicrobiota</taxon>
        <taxon>Methylacidimicrobium</taxon>
    </lineage>
</organism>
<keyword evidence="4" id="KW-0963">Cytoplasm</keyword>
<dbReference type="GO" id="GO:0003743">
    <property type="term" value="F:translation initiation factor activity"/>
    <property type="evidence" value="ECO:0007669"/>
    <property type="project" value="UniProtKB-UniRule"/>
</dbReference>
<dbReference type="InterPro" id="IPR019814">
    <property type="entry name" value="Translation_initiation_fac_3_N"/>
</dbReference>
<dbReference type="InterPro" id="IPR036787">
    <property type="entry name" value="T_IF-3_N_sf"/>
</dbReference>
<dbReference type="InterPro" id="IPR019815">
    <property type="entry name" value="Translation_initiation_fac_3_C"/>
</dbReference>
<evidence type="ECO:0000256" key="3">
    <source>
        <dbReference type="ARBA" id="ARBA00022917"/>
    </source>
</evidence>
<keyword evidence="3 4" id="KW-0648">Protein biosynthesis</keyword>
<dbReference type="Pfam" id="PF05198">
    <property type="entry name" value="IF3_N"/>
    <property type="match status" value="1"/>
</dbReference>
<dbReference type="SUPFAM" id="SSF55200">
    <property type="entry name" value="Translation initiation factor IF3, C-terminal domain"/>
    <property type="match status" value="1"/>
</dbReference>
<dbReference type="RefSeq" id="WP_246186544.1">
    <property type="nucleotide sequence ID" value="NZ_CABFVA020000065.1"/>
</dbReference>
<evidence type="ECO:0000313" key="10">
    <source>
        <dbReference type="Proteomes" id="UP000334923"/>
    </source>
</evidence>
<dbReference type="Pfam" id="PF00707">
    <property type="entry name" value="IF3_C"/>
    <property type="match status" value="1"/>
</dbReference>
<dbReference type="NCBIfam" id="TIGR00168">
    <property type="entry name" value="infC"/>
    <property type="match status" value="1"/>
</dbReference>
<dbReference type="Gene3D" id="3.30.110.10">
    <property type="entry name" value="Translation initiation factor 3 (IF-3), C-terminal domain"/>
    <property type="match status" value="1"/>
</dbReference>
<comment type="function">
    <text evidence="4 6">IF-3 binds to the 30S ribosomal subunit and shifts the equilibrium between 70S ribosomes and their 50S and 30S subunits in favor of the free subunits, thus enhancing the availability of 30S subunits on which protein synthesis initiation begins.</text>
</comment>
<dbReference type="GO" id="GO:0005829">
    <property type="term" value="C:cytosol"/>
    <property type="evidence" value="ECO:0007669"/>
    <property type="project" value="TreeGrafter"/>
</dbReference>
<dbReference type="InterPro" id="IPR036788">
    <property type="entry name" value="T_IF-3_C_sf"/>
</dbReference>